<dbReference type="EMBL" id="JACCKD010000001">
    <property type="protein sequence ID" value="MBA0123929.1"/>
    <property type="molecule type" value="Genomic_DNA"/>
</dbReference>
<accession>A0A838A6U3</accession>
<reference evidence="1 2" key="1">
    <citation type="submission" date="2020-07" db="EMBL/GenBank/DDBJ databases">
        <title>Genome of Haloechinothrix sp.</title>
        <authorList>
            <person name="Tang S.-K."/>
            <person name="Yang L."/>
            <person name="Zhu W.-Y."/>
        </authorList>
    </citation>
    <scope>NUCLEOTIDE SEQUENCE [LARGE SCALE GENOMIC DNA]</scope>
    <source>
        <strain evidence="1 2">YIM 98757</strain>
    </source>
</reference>
<dbReference type="AlphaFoldDB" id="A0A838A6U3"/>
<organism evidence="1 2">
    <name type="scientific">Haloechinothrix aidingensis</name>
    <dbReference type="NCBI Taxonomy" id="2752311"/>
    <lineage>
        <taxon>Bacteria</taxon>
        <taxon>Bacillati</taxon>
        <taxon>Actinomycetota</taxon>
        <taxon>Actinomycetes</taxon>
        <taxon>Pseudonocardiales</taxon>
        <taxon>Pseudonocardiaceae</taxon>
        <taxon>Haloechinothrix</taxon>
    </lineage>
</organism>
<protein>
    <submittedName>
        <fullName evidence="1">Uncharacterized protein</fullName>
    </submittedName>
</protein>
<dbReference type="RefSeq" id="WP_180890859.1">
    <property type="nucleotide sequence ID" value="NZ_JACCKD010000001.1"/>
</dbReference>
<evidence type="ECO:0000313" key="1">
    <source>
        <dbReference type="EMBL" id="MBA0123929.1"/>
    </source>
</evidence>
<sequence>MTMQLWLRPAHHYTRLRIGALGPVPGPVGELVDRDLLAEHGQAGCEADDPGVDLVLVPGAGGGGPARLSGAVLDALIRCERHTVPTVLVATAHTDLDTPVAAVCRDVAGTDTEVLGDARRRFGYDRVHHLPEPAGQGRARHRRRYLPLLKTLARGVGLFTPRSPLTSLRTRLGLSGRMRHRCGTAR</sequence>
<proteinExistence type="predicted"/>
<evidence type="ECO:0000313" key="2">
    <source>
        <dbReference type="Proteomes" id="UP000582974"/>
    </source>
</evidence>
<name>A0A838A6U3_9PSEU</name>
<dbReference type="Proteomes" id="UP000582974">
    <property type="component" value="Unassembled WGS sequence"/>
</dbReference>
<keyword evidence="2" id="KW-1185">Reference proteome</keyword>
<comment type="caution">
    <text evidence="1">The sequence shown here is derived from an EMBL/GenBank/DDBJ whole genome shotgun (WGS) entry which is preliminary data.</text>
</comment>
<gene>
    <name evidence="1" type="ORF">H0B56_00040</name>
</gene>